<dbReference type="Pfam" id="PF13654">
    <property type="entry name" value="AAA_32"/>
    <property type="match status" value="1"/>
</dbReference>
<dbReference type="RefSeq" id="WP_153971939.1">
    <property type="nucleotide sequence ID" value="NZ_JACRWE010000005.1"/>
</dbReference>
<keyword evidence="3" id="KW-0175">Coiled coil</keyword>
<dbReference type="InterPro" id="IPR027417">
    <property type="entry name" value="P-loop_NTPase"/>
</dbReference>
<dbReference type="EC" id="3.4.21.53" evidence="2"/>
<dbReference type="InterPro" id="IPR020568">
    <property type="entry name" value="Ribosomal_Su5_D2-typ_SF"/>
</dbReference>
<dbReference type="SUPFAM" id="SSF54211">
    <property type="entry name" value="Ribosomal protein S5 domain 2-like"/>
    <property type="match status" value="1"/>
</dbReference>
<organism evidence="5 6">
    <name type="scientific">Romboutsia faecis</name>
    <dbReference type="NCBI Taxonomy" id="2764597"/>
    <lineage>
        <taxon>Bacteria</taxon>
        <taxon>Bacillati</taxon>
        <taxon>Bacillota</taxon>
        <taxon>Clostridia</taxon>
        <taxon>Peptostreptococcales</taxon>
        <taxon>Peptostreptococcaceae</taxon>
        <taxon>Romboutsia</taxon>
    </lineage>
</organism>
<dbReference type="InterPro" id="IPR014721">
    <property type="entry name" value="Ribsml_uS5_D2-typ_fold_subgr"/>
</dbReference>
<evidence type="ECO:0000259" key="4">
    <source>
        <dbReference type="PROSITE" id="PS51786"/>
    </source>
</evidence>
<dbReference type="InterPro" id="IPR046843">
    <property type="entry name" value="LonB_AAA-LID"/>
</dbReference>
<dbReference type="Pfam" id="PF05362">
    <property type="entry name" value="Lon_C"/>
    <property type="match status" value="1"/>
</dbReference>
<dbReference type="PANTHER" id="PTHR10046">
    <property type="entry name" value="ATP DEPENDENT LON PROTEASE FAMILY MEMBER"/>
    <property type="match status" value="1"/>
</dbReference>
<dbReference type="PROSITE" id="PS51786">
    <property type="entry name" value="LON_PROTEOLYTIC"/>
    <property type="match status" value="1"/>
</dbReference>
<feature type="active site" evidence="2">
    <location>
        <position position="615"/>
    </location>
</feature>
<dbReference type="InterPro" id="IPR008269">
    <property type="entry name" value="Lon_proteolytic"/>
</dbReference>
<comment type="catalytic activity">
    <reaction evidence="2">
        <text>Hydrolysis of proteins in presence of ATP.</text>
        <dbReference type="EC" id="3.4.21.53"/>
    </reaction>
</comment>
<feature type="active site" evidence="2">
    <location>
        <position position="658"/>
    </location>
</feature>
<keyword evidence="2" id="KW-0720">Serine protease</keyword>
<evidence type="ECO:0000256" key="2">
    <source>
        <dbReference type="PROSITE-ProRule" id="PRU01122"/>
    </source>
</evidence>
<dbReference type="InterPro" id="IPR041699">
    <property type="entry name" value="AAA_32"/>
</dbReference>
<evidence type="ECO:0000256" key="1">
    <source>
        <dbReference type="ARBA" id="ARBA00022670"/>
    </source>
</evidence>
<feature type="coiled-coil region" evidence="3">
    <location>
        <begin position="96"/>
        <end position="147"/>
    </location>
</feature>
<comment type="caution">
    <text evidence="5">The sequence shown here is derived from an EMBL/GenBank/DDBJ whole genome shotgun (WGS) entry which is preliminary data.</text>
</comment>
<dbReference type="Gene3D" id="3.40.50.300">
    <property type="entry name" value="P-loop containing nucleotide triphosphate hydrolases"/>
    <property type="match status" value="2"/>
</dbReference>
<dbReference type="InterPro" id="IPR027065">
    <property type="entry name" value="Lon_Prtase"/>
</dbReference>
<evidence type="ECO:0000313" key="6">
    <source>
        <dbReference type="Proteomes" id="UP000609849"/>
    </source>
</evidence>
<evidence type="ECO:0000313" key="5">
    <source>
        <dbReference type="EMBL" id="MBC5997440.1"/>
    </source>
</evidence>
<feature type="coiled-coil region" evidence="3">
    <location>
        <begin position="489"/>
        <end position="516"/>
    </location>
</feature>
<dbReference type="InterPro" id="IPR046844">
    <property type="entry name" value="Lon-like_helical"/>
</dbReference>
<gene>
    <name evidence="5" type="ORF">H8923_11755</name>
</gene>
<dbReference type="Gene3D" id="3.30.230.10">
    <property type="match status" value="1"/>
</dbReference>
<dbReference type="Pfam" id="PF20436">
    <property type="entry name" value="LonB_AAA-LID"/>
    <property type="match status" value="1"/>
</dbReference>
<feature type="domain" description="Lon proteolytic" evidence="4">
    <location>
        <begin position="525"/>
        <end position="720"/>
    </location>
</feature>
<reference evidence="5 6" key="1">
    <citation type="submission" date="2020-08" db="EMBL/GenBank/DDBJ databases">
        <authorList>
            <person name="Liu C."/>
            <person name="Sun Q."/>
        </authorList>
    </citation>
    <scope>NUCLEOTIDE SEQUENCE [LARGE SCALE GENOMIC DNA]</scope>
    <source>
        <strain evidence="5 6">NSJ-18</strain>
    </source>
</reference>
<keyword evidence="1 2" id="KW-0645">Protease</keyword>
<protein>
    <recommendedName>
        <fullName evidence="2">endopeptidase La</fullName>
        <ecNumber evidence="2">3.4.21.53</ecNumber>
    </recommendedName>
</protein>
<dbReference type="PRINTS" id="PR00830">
    <property type="entry name" value="ENDOLAPTASE"/>
</dbReference>
<dbReference type="SUPFAM" id="SSF52540">
    <property type="entry name" value="P-loop containing nucleoside triphosphate hydrolases"/>
    <property type="match status" value="1"/>
</dbReference>
<keyword evidence="6" id="KW-1185">Reference proteome</keyword>
<accession>A0ABR7JRA1</accession>
<dbReference type="EMBL" id="JACRWE010000005">
    <property type="protein sequence ID" value="MBC5997440.1"/>
    <property type="molecule type" value="Genomic_DNA"/>
</dbReference>
<dbReference type="Gene3D" id="1.10.8.60">
    <property type="match status" value="1"/>
</dbReference>
<proteinExistence type="inferred from homology"/>
<evidence type="ECO:0000256" key="3">
    <source>
        <dbReference type="SAM" id="Coils"/>
    </source>
</evidence>
<name>A0ABR7JRA1_9FIRM</name>
<dbReference type="Proteomes" id="UP000609849">
    <property type="component" value="Unassembled WGS sequence"/>
</dbReference>
<keyword evidence="2" id="KW-0378">Hydrolase</keyword>
<sequence length="744" mass="85029">MQKFKNTSEIEVLDEILGQERAIRAMEVGLKIDNSAYNIYVSGHSGTGKTTYTLKALNKYSVGKARHKDWCYVYNFEHPRDPISIGLKIGLGKVFKKDIEKLIEALLDELKDAFESEDYELGKNQLLESYDIEKESLLKEIKKYGEERGFKLKNSRLGMVFVPLKEDYEEEVSDEEFYKTKRELEHMAIQTVYKIRDIEDEAKEALLGLEEEIGRFIIDPHIDELSEKYKEYEKVVQYLKNLRDDILENIFLFYMDDEELKDKVDKDHFLKYRVNLFVDNEDEKTNSSAPIIVETNPSPANLFGKIEYDYYNGNLKTDFTKIIPGAVHKANGGYLVLYADQLLRYELSWDMLKRTIQSKKIIIDTNTSINPESIPIDIKVILIGSNYLYNLLYSYDNDFSKYFKIFVDFDNEMNKNEDNEMGIARFIALQCKKNNLKHFTYDAVQEVINFSTRLSGDIDRLSTEFNKIMEVIVEGNTYAEINNSEFVDKDDVKMAINEKRKRLNKIECKMDESIENGFTLIDTEGQRVGVINGLSVLSTGEYSFGRASRITATTSIGNRGVINIEREVKMSGSIHDKGILILSGYLSENFAQEYPLSMNASICFEQSYGGVDGDSASGAELYAILSSLGGIPIKQNIAATGSINQKGEIQVVGGITEKIEGFYYTCKNKGLNGNQGVIIPKNNSRNMILSEEVNNAIKEGMFHIYTVNNIEEAMEILTDMKFSEIKSLVKERLDSFAKLRDTSK</sequence>
<comment type="similarity">
    <text evidence="2">Belongs to the peptidase S16 family.</text>
</comment>
<dbReference type="Pfam" id="PF20437">
    <property type="entry name" value="LonC_helical"/>
    <property type="match status" value="1"/>
</dbReference>